<evidence type="ECO:0000313" key="6">
    <source>
        <dbReference type="Proteomes" id="UP001597168"/>
    </source>
</evidence>
<sequence length="313" mass="31908">MSARGGAVEFSGKVALVTGAANGIGAGVARRLAAAGASVVVADVDDERGKAVADEVGGVFAHCDVRDPRHSEAAVAVAVERFGGLDIAVLNAGIATGFTLGDDFDPERYRTVMGINLDGVVYGVHAALPELKKRGGHIVATASMAGLMAMPMDPVYGANKAAVVGLVRGLGPVLAADGVTVNAVCPSFADTAIITGFKSTLESAGMPVMSVDDVVDAFVAVLRDGQPGECWFVQAGRPSAPFTFPNPPGPRTATGERVRLGHDPIATDAKTAEPETADVKTADVKTAEPETADVKTTGDKTTDSNTTATPEEH</sequence>
<evidence type="ECO:0000256" key="1">
    <source>
        <dbReference type="ARBA" id="ARBA00006484"/>
    </source>
</evidence>
<dbReference type="InterPro" id="IPR002347">
    <property type="entry name" value="SDR_fam"/>
</dbReference>
<dbReference type="PRINTS" id="PR00081">
    <property type="entry name" value="GDHRDH"/>
</dbReference>
<dbReference type="Gene3D" id="3.40.50.720">
    <property type="entry name" value="NAD(P)-binding Rossmann-like Domain"/>
    <property type="match status" value="1"/>
</dbReference>
<evidence type="ECO:0000256" key="2">
    <source>
        <dbReference type="ARBA" id="ARBA00023002"/>
    </source>
</evidence>
<keyword evidence="2 5" id="KW-0560">Oxidoreductase</keyword>
<dbReference type="EMBL" id="JBHTLK010000059">
    <property type="protein sequence ID" value="MFD1148264.1"/>
    <property type="molecule type" value="Genomic_DNA"/>
</dbReference>
<dbReference type="GO" id="GO:0016491">
    <property type="term" value="F:oxidoreductase activity"/>
    <property type="evidence" value="ECO:0007669"/>
    <property type="project" value="UniProtKB-KW"/>
</dbReference>
<dbReference type="PANTHER" id="PTHR43180">
    <property type="entry name" value="3-OXOACYL-(ACYL-CARRIER-PROTEIN) REDUCTASE (AFU_ORTHOLOGUE AFUA_6G11210)"/>
    <property type="match status" value="1"/>
</dbReference>
<feature type="compositionally biased region" description="Basic and acidic residues" evidence="4">
    <location>
        <begin position="270"/>
        <end position="302"/>
    </location>
</feature>
<organism evidence="5 6">
    <name type="scientific">Saccharothrix hoggarensis</name>
    <dbReference type="NCBI Taxonomy" id="913853"/>
    <lineage>
        <taxon>Bacteria</taxon>
        <taxon>Bacillati</taxon>
        <taxon>Actinomycetota</taxon>
        <taxon>Actinomycetes</taxon>
        <taxon>Pseudonocardiales</taxon>
        <taxon>Pseudonocardiaceae</taxon>
        <taxon>Saccharothrix</taxon>
    </lineage>
</organism>
<dbReference type="EC" id="1.-.-.-" evidence="5"/>
<protein>
    <submittedName>
        <fullName evidence="5">SDR family oxidoreductase</fullName>
        <ecNumber evidence="5">1.-.-.-</ecNumber>
    </submittedName>
</protein>
<name>A0ABW3QU61_9PSEU</name>
<keyword evidence="6" id="KW-1185">Reference proteome</keyword>
<dbReference type="Proteomes" id="UP001597168">
    <property type="component" value="Unassembled WGS sequence"/>
</dbReference>
<gene>
    <name evidence="5" type="ORF">ACFQ3T_14125</name>
</gene>
<accession>A0ABW3QU61</accession>
<dbReference type="InterPro" id="IPR036291">
    <property type="entry name" value="NAD(P)-bd_dom_sf"/>
</dbReference>
<evidence type="ECO:0000256" key="4">
    <source>
        <dbReference type="SAM" id="MobiDB-lite"/>
    </source>
</evidence>
<feature type="compositionally biased region" description="Low complexity" evidence="4">
    <location>
        <begin position="303"/>
        <end position="313"/>
    </location>
</feature>
<evidence type="ECO:0000256" key="3">
    <source>
        <dbReference type="RuleBase" id="RU000363"/>
    </source>
</evidence>
<comment type="similarity">
    <text evidence="1 3">Belongs to the short-chain dehydrogenases/reductases (SDR) family.</text>
</comment>
<dbReference type="Pfam" id="PF00106">
    <property type="entry name" value="adh_short"/>
    <property type="match status" value="1"/>
</dbReference>
<proteinExistence type="inferred from homology"/>
<dbReference type="RefSeq" id="WP_380723697.1">
    <property type="nucleotide sequence ID" value="NZ_JBHTLK010000059.1"/>
</dbReference>
<comment type="caution">
    <text evidence="5">The sequence shown here is derived from an EMBL/GenBank/DDBJ whole genome shotgun (WGS) entry which is preliminary data.</text>
</comment>
<reference evidence="6" key="1">
    <citation type="journal article" date="2019" name="Int. J. Syst. Evol. Microbiol.">
        <title>The Global Catalogue of Microorganisms (GCM) 10K type strain sequencing project: providing services to taxonomists for standard genome sequencing and annotation.</title>
        <authorList>
            <consortium name="The Broad Institute Genomics Platform"/>
            <consortium name="The Broad Institute Genome Sequencing Center for Infectious Disease"/>
            <person name="Wu L."/>
            <person name="Ma J."/>
        </authorList>
    </citation>
    <scope>NUCLEOTIDE SEQUENCE [LARGE SCALE GENOMIC DNA]</scope>
    <source>
        <strain evidence="6">CCUG 60214</strain>
    </source>
</reference>
<evidence type="ECO:0000313" key="5">
    <source>
        <dbReference type="EMBL" id="MFD1148264.1"/>
    </source>
</evidence>
<feature type="region of interest" description="Disordered" evidence="4">
    <location>
        <begin position="261"/>
        <end position="313"/>
    </location>
</feature>
<dbReference type="SUPFAM" id="SSF51735">
    <property type="entry name" value="NAD(P)-binding Rossmann-fold domains"/>
    <property type="match status" value="1"/>
</dbReference>
<dbReference type="PANTHER" id="PTHR43180:SF33">
    <property type="entry name" value="15-HYDROXYPROSTAGLANDIN DEHYDROGENASE [NAD(+)]-LIKE"/>
    <property type="match status" value="1"/>
</dbReference>
<dbReference type="PRINTS" id="PR00080">
    <property type="entry name" value="SDRFAMILY"/>
</dbReference>